<reference evidence="12 13" key="1">
    <citation type="journal article" date="2020" name="mSystems">
        <title>Defining Genomic and Predicted Metabolic Features of the Acetobacterium Genus.</title>
        <authorList>
            <person name="Ross D.E."/>
            <person name="Marshall C.W."/>
            <person name="Gulliver D."/>
            <person name="May H.D."/>
            <person name="Norman R.S."/>
        </authorList>
    </citation>
    <scope>NUCLEOTIDE SEQUENCE [LARGE SCALE GENOMIC DNA]</scope>
    <source>
        <strain evidence="12 13">DSM 4132</strain>
    </source>
</reference>
<evidence type="ECO:0000256" key="9">
    <source>
        <dbReference type="PROSITE-ProRule" id="PRU01091"/>
    </source>
</evidence>
<dbReference type="InterPro" id="IPR036388">
    <property type="entry name" value="WH-like_DNA-bd_sf"/>
</dbReference>
<dbReference type="PANTHER" id="PTHR48111:SF40">
    <property type="entry name" value="PHOSPHATE REGULON TRANSCRIPTIONAL REGULATORY PROTEIN PHOB"/>
    <property type="match status" value="1"/>
</dbReference>
<dbReference type="SUPFAM" id="SSF52172">
    <property type="entry name" value="CheY-like"/>
    <property type="match status" value="1"/>
</dbReference>
<evidence type="ECO:0000256" key="6">
    <source>
        <dbReference type="ARBA" id="ARBA00023163"/>
    </source>
</evidence>
<keyword evidence="4" id="KW-0805">Transcription regulation</keyword>
<comment type="caution">
    <text evidence="12">The sequence shown here is derived from an EMBL/GenBank/DDBJ whole genome shotgun (WGS) entry which is preliminary data.</text>
</comment>
<dbReference type="SMART" id="SM00862">
    <property type="entry name" value="Trans_reg_C"/>
    <property type="match status" value="1"/>
</dbReference>
<dbReference type="CDD" id="cd17574">
    <property type="entry name" value="REC_OmpR"/>
    <property type="match status" value="1"/>
</dbReference>
<dbReference type="EMBL" id="WJBE01000017">
    <property type="protein sequence ID" value="MBC3900883.1"/>
    <property type="molecule type" value="Genomic_DNA"/>
</dbReference>
<dbReference type="InterPro" id="IPR011006">
    <property type="entry name" value="CheY-like_superfamily"/>
</dbReference>
<comment type="function">
    <text evidence="7">May play the central regulatory role in sporulation. It may be an element of the effector pathway responsible for the activation of sporulation genes in response to nutritional stress. Spo0A may act in concert with spo0H (a sigma factor) to control the expression of some genes that are critical to the sporulation process.</text>
</comment>
<dbReference type="Gene3D" id="6.10.250.690">
    <property type="match status" value="1"/>
</dbReference>
<dbReference type="CDD" id="cd00383">
    <property type="entry name" value="trans_reg_C"/>
    <property type="match status" value="1"/>
</dbReference>
<dbReference type="InterPro" id="IPR001867">
    <property type="entry name" value="OmpR/PhoB-type_DNA-bd"/>
</dbReference>
<dbReference type="PANTHER" id="PTHR48111">
    <property type="entry name" value="REGULATOR OF RPOS"/>
    <property type="match status" value="1"/>
</dbReference>
<evidence type="ECO:0000256" key="7">
    <source>
        <dbReference type="ARBA" id="ARBA00024867"/>
    </source>
</evidence>
<dbReference type="PROSITE" id="PS50110">
    <property type="entry name" value="RESPONSE_REGULATORY"/>
    <property type="match status" value="1"/>
</dbReference>
<dbReference type="Gene3D" id="1.10.10.10">
    <property type="entry name" value="Winged helix-like DNA-binding domain superfamily/Winged helix DNA-binding domain"/>
    <property type="match status" value="1"/>
</dbReference>
<protein>
    <recommendedName>
        <fullName evidence="1">Stage 0 sporulation protein A homolog</fullName>
    </recommendedName>
</protein>
<dbReference type="InterPro" id="IPR001789">
    <property type="entry name" value="Sig_transdc_resp-reg_receiver"/>
</dbReference>
<evidence type="ECO:0000256" key="4">
    <source>
        <dbReference type="ARBA" id="ARBA00023015"/>
    </source>
</evidence>
<dbReference type="Gene3D" id="3.40.50.2300">
    <property type="match status" value="1"/>
</dbReference>
<feature type="domain" description="OmpR/PhoB-type" evidence="11">
    <location>
        <begin position="129"/>
        <end position="228"/>
    </location>
</feature>
<keyword evidence="3" id="KW-0902">Two-component regulatory system</keyword>
<organism evidence="12 13">
    <name type="scientific">Acetobacterium malicum</name>
    <dbReference type="NCBI Taxonomy" id="52692"/>
    <lineage>
        <taxon>Bacteria</taxon>
        <taxon>Bacillati</taxon>
        <taxon>Bacillota</taxon>
        <taxon>Clostridia</taxon>
        <taxon>Eubacteriales</taxon>
        <taxon>Eubacteriaceae</taxon>
        <taxon>Acetobacterium</taxon>
    </lineage>
</organism>
<keyword evidence="5 9" id="KW-0238">DNA-binding</keyword>
<dbReference type="PROSITE" id="PS51755">
    <property type="entry name" value="OMPR_PHOB"/>
    <property type="match status" value="1"/>
</dbReference>
<keyword evidence="2 8" id="KW-0597">Phosphoprotein</keyword>
<keyword evidence="13" id="KW-1185">Reference proteome</keyword>
<evidence type="ECO:0000313" key="12">
    <source>
        <dbReference type="EMBL" id="MBC3900883.1"/>
    </source>
</evidence>
<evidence type="ECO:0000256" key="8">
    <source>
        <dbReference type="PROSITE-ProRule" id="PRU00169"/>
    </source>
</evidence>
<evidence type="ECO:0000313" key="13">
    <source>
        <dbReference type="Proteomes" id="UP000622405"/>
    </source>
</evidence>
<proteinExistence type="predicted"/>
<name>A0ABR6Z0C6_9FIRM</name>
<accession>A0ABR6Z0C6</accession>
<evidence type="ECO:0000259" key="11">
    <source>
        <dbReference type="PROSITE" id="PS51755"/>
    </source>
</evidence>
<evidence type="ECO:0000259" key="10">
    <source>
        <dbReference type="PROSITE" id="PS50110"/>
    </source>
</evidence>
<evidence type="ECO:0000256" key="5">
    <source>
        <dbReference type="ARBA" id="ARBA00023125"/>
    </source>
</evidence>
<dbReference type="InterPro" id="IPR039420">
    <property type="entry name" value="WalR-like"/>
</dbReference>
<feature type="modified residue" description="4-aspartylphosphate" evidence="8">
    <location>
        <position position="51"/>
    </location>
</feature>
<evidence type="ECO:0000256" key="1">
    <source>
        <dbReference type="ARBA" id="ARBA00018672"/>
    </source>
</evidence>
<dbReference type="SUPFAM" id="SSF46894">
    <property type="entry name" value="C-terminal effector domain of the bipartite response regulators"/>
    <property type="match status" value="1"/>
</dbReference>
<feature type="domain" description="Response regulatory" evidence="10">
    <location>
        <begin position="2"/>
        <end position="115"/>
    </location>
</feature>
<dbReference type="InterPro" id="IPR016032">
    <property type="entry name" value="Sig_transdc_resp-reg_C-effctor"/>
</dbReference>
<dbReference type="RefSeq" id="WP_186895014.1">
    <property type="nucleotide sequence ID" value="NZ_WJBE01000017.1"/>
</dbReference>
<dbReference type="SMART" id="SM00448">
    <property type="entry name" value="REC"/>
    <property type="match status" value="1"/>
</dbReference>
<dbReference type="Pfam" id="PF00486">
    <property type="entry name" value="Trans_reg_C"/>
    <property type="match status" value="1"/>
</dbReference>
<dbReference type="Proteomes" id="UP000622405">
    <property type="component" value="Unassembled WGS sequence"/>
</dbReference>
<keyword evidence="6" id="KW-0804">Transcription</keyword>
<evidence type="ECO:0000256" key="3">
    <source>
        <dbReference type="ARBA" id="ARBA00023012"/>
    </source>
</evidence>
<evidence type="ECO:0000256" key="2">
    <source>
        <dbReference type="ARBA" id="ARBA00022553"/>
    </source>
</evidence>
<feature type="DNA-binding region" description="OmpR/PhoB-type" evidence="9">
    <location>
        <begin position="129"/>
        <end position="228"/>
    </location>
</feature>
<dbReference type="Pfam" id="PF00072">
    <property type="entry name" value="Response_reg"/>
    <property type="match status" value="1"/>
</dbReference>
<gene>
    <name evidence="12" type="ORF">GH811_14805</name>
</gene>
<sequence>MNVLVAEDENDIRNLLKLHLEENGYTVFTAVDGLEALAIFRSNSINIGIFDVMMPRLDGFNLLRKIRETSQMPVIFLTARGNEMDKVLGLGLGGDDYLVKPFSMAELIARVSAQLRRNFEYSDNNQMMKSHLNVGNLYLDEDGCCLYVNGVLVELSAKEYLILQFLMKNPDKVFTKKQLYRQVWEEELYYDDNTIMVHISRLRNKLEADPRNPEYIKTIRGIGYKFQLPKVP</sequence>